<organism evidence="3 4">
    <name type="scientific">Devosia crocina</name>
    <dbReference type="NCBI Taxonomy" id="429728"/>
    <lineage>
        <taxon>Bacteria</taxon>
        <taxon>Pseudomonadati</taxon>
        <taxon>Pseudomonadota</taxon>
        <taxon>Alphaproteobacteria</taxon>
        <taxon>Hyphomicrobiales</taxon>
        <taxon>Devosiaceae</taxon>
        <taxon>Devosia</taxon>
    </lineage>
</organism>
<feature type="domain" description="Fumarylacetoacetase N-terminal" evidence="2">
    <location>
        <begin position="1"/>
        <end position="77"/>
    </location>
</feature>
<accession>A0A1I7NLZ5</accession>
<evidence type="ECO:0000259" key="2">
    <source>
        <dbReference type="Pfam" id="PF18288"/>
    </source>
</evidence>
<dbReference type="RefSeq" id="WP_092424495.1">
    <property type="nucleotide sequence ID" value="NZ_FPCK01000002.1"/>
</dbReference>
<evidence type="ECO:0000313" key="4">
    <source>
        <dbReference type="Proteomes" id="UP000199074"/>
    </source>
</evidence>
<dbReference type="STRING" id="429728.SAMN05216456_2211"/>
<dbReference type="OrthoDB" id="9775905at2"/>
<sequence length="337" mass="36097">MKLATLRSNRPDGQLVVVSKDLARCVSAGRIAPSLQAALDDWERCAPLLAELAGHLEGGAIAGQAFEPSAALAPLPRAYQWIDGAGYMGHLERVRSLKGSKDEELQSIRPLLYQGGSDSLSAASDPIVVPEEDLALDFEAEVAVITGPVPMRPSREQAAAAIRLVTICNDVSLRRLVADDLQNGFGFFHSKPSTTFAPVAITPEGLGDAFRDNKLHLKVRIEVNGTLYGQPNAGRDVHFDLVDLIVEAARTRQLGAGTIVGSGTIANHHDEVLPIKEDGIGFACIAEARTAEKARFGRARTQFLKAGDRLRIFAVQSGQRPPFGEIDQSVVVLSPPS</sequence>
<feature type="domain" description="Fumarylacetoacetase-like C-terminal" evidence="1">
    <location>
        <begin position="81"/>
        <end position="314"/>
    </location>
</feature>
<dbReference type="EMBL" id="FPCK01000002">
    <property type="protein sequence ID" value="SFV35701.1"/>
    <property type="molecule type" value="Genomic_DNA"/>
</dbReference>
<dbReference type="AlphaFoldDB" id="A0A1I7NLZ5"/>
<dbReference type="Proteomes" id="UP000199074">
    <property type="component" value="Unassembled WGS sequence"/>
</dbReference>
<evidence type="ECO:0000259" key="1">
    <source>
        <dbReference type="Pfam" id="PF01557"/>
    </source>
</evidence>
<keyword evidence="4" id="KW-1185">Reference proteome</keyword>
<proteinExistence type="predicted"/>
<dbReference type="Gene3D" id="3.90.850.10">
    <property type="entry name" value="Fumarylacetoacetase-like, C-terminal domain"/>
    <property type="match status" value="1"/>
</dbReference>
<dbReference type="GO" id="GO:0016787">
    <property type="term" value="F:hydrolase activity"/>
    <property type="evidence" value="ECO:0007669"/>
    <property type="project" value="UniProtKB-KW"/>
</dbReference>
<dbReference type="InterPro" id="IPR011234">
    <property type="entry name" value="Fumarylacetoacetase-like_C"/>
</dbReference>
<dbReference type="InterPro" id="IPR036663">
    <property type="entry name" value="Fumarylacetoacetase_C_sf"/>
</dbReference>
<protein>
    <submittedName>
        <fullName evidence="3">Fumarylacetoacetate (FAA) hydrolase</fullName>
    </submittedName>
</protein>
<dbReference type="SUPFAM" id="SSF56529">
    <property type="entry name" value="FAH"/>
    <property type="match status" value="1"/>
</dbReference>
<dbReference type="PANTHER" id="PTHR43211">
    <property type="entry name" value="FUMARYLACETOACETATE HYDROLASE"/>
    <property type="match status" value="1"/>
</dbReference>
<dbReference type="Pfam" id="PF18288">
    <property type="entry name" value="FAA_hydro_N_2"/>
    <property type="match status" value="1"/>
</dbReference>
<keyword evidence="3" id="KW-0378">Hydrolase</keyword>
<evidence type="ECO:0000313" key="3">
    <source>
        <dbReference type="EMBL" id="SFV35701.1"/>
    </source>
</evidence>
<dbReference type="Pfam" id="PF01557">
    <property type="entry name" value="FAA_hydrolase"/>
    <property type="match status" value="1"/>
</dbReference>
<dbReference type="PANTHER" id="PTHR43211:SF1">
    <property type="entry name" value="BLL6422 PROTEIN"/>
    <property type="match status" value="1"/>
</dbReference>
<gene>
    <name evidence="3" type="ORF">SAMN05216456_2211</name>
</gene>
<name>A0A1I7NLZ5_9HYPH</name>
<reference evidence="3 4" key="1">
    <citation type="submission" date="2016-10" db="EMBL/GenBank/DDBJ databases">
        <authorList>
            <person name="de Groot N.N."/>
        </authorList>
    </citation>
    <scope>NUCLEOTIDE SEQUENCE [LARGE SCALE GENOMIC DNA]</scope>
    <source>
        <strain evidence="3 4">IPL20</strain>
    </source>
</reference>
<dbReference type="InterPro" id="IPR041072">
    <property type="entry name" value="FAA_hydro_N"/>
</dbReference>